<dbReference type="Pfam" id="PF13231">
    <property type="entry name" value="PMT_2"/>
    <property type="match status" value="1"/>
</dbReference>
<dbReference type="InterPro" id="IPR050297">
    <property type="entry name" value="LipidA_mod_glycosyltrf_83"/>
</dbReference>
<dbReference type="GO" id="GO:0006493">
    <property type="term" value="P:protein O-linked glycosylation"/>
    <property type="evidence" value="ECO:0007669"/>
    <property type="project" value="InterPro"/>
</dbReference>
<evidence type="ECO:0000256" key="1">
    <source>
        <dbReference type="ARBA" id="ARBA00004651"/>
    </source>
</evidence>
<evidence type="ECO:0000259" key="9">
    <source>
        <dbReference type="Pfam" id="PF13231"/>
    </source>
</evidence>
<dbReference type="EMBL" id="LCLS01000006">
    <property type="protein sequence ID" value="KKU22160.1"/>
    <property type="molecule type" value="Genomic_DNA"/>
</dbReference>
<accession>A0A0G1RMM7</accession>
<organism evidence="10 11">
    <name type="scientific">Candidatus Nomurabacteria bacterium GW2011_GWA1_46_11</name>
    <dbReference type="NCBI Taxonomy" id="1618732"/>
    <lineage>
        <taxon>Bacteria</taxon>
        <taxon>Candidatus Nomuraibacteriota</taxon>
    </lineage>
</organism>
<keyword evidence="4 10" id="KW-0808">Transferase</keyword>
<evidence type="ECO:0000256" key="7">
    <source>
        <dbReference type="ARBA" id="ARBA00023136"/>
    </source>
</evidence>
<feature type="transmembrane region" description="Helical" evidence="8">
    <location>
        <begin position="187"/>
        <end position="220"/>
    </location>
</feature>
<feature type="transmembrane region" description="Helical" evidence="8">
    <location>
        <begin position="411"/>
        <end position="432"/>
    </location>
</feature>
<evidence type="ECO:0000256" key="6">
    <source>
        <dbReference type="ARBA" id="ARBA00022989"/>
    </source>
</evidence>
<evidence type="ECO:0000256" key="2">
    <source>
        <dbReference type="ARBA" id="ARBA00022475"/>
    </source>
</evidence>
<feature type="transmembrane region" description="Helical" evidence="8">
    <location>
        <begin position="240"/>
        <end position="261"/>
    </location>
</feature>
<keyword evidence="3" id="KW-0328">Glycosyltransferase</keyword>
<dbReference type="GO" id="GO:0016763">
    <property type="term" value="F:pentosyltransferase activity"/>
    <property type="evidence" value="ECO:0007669"/>
    <property type="project" value="TreeGrafter"/>
</dbReference>
<dbReference type="PANTHER" id="PTHR33908:SF11">
    <property type="entry name" value="MEMBRANE PROTEIN"/>
    <property type="match status" value="1"/>
</dbReference>
<feature type="transmembrane region" description="Helical" evidence="8">
    <location>
        <begin position="106"/>
        <end position="129"/>
    </location>
</feature>
<evidence type="ECO:0000313" key="10">
    <source>
        <dbReference type="EMBL" id="KKU22160.1"/>
    </source>
</evidence>
<reference evidence="10 11" key="1">
    <citation type="journal article" date="2015" name="Nature">
        <title>rRNA introns, odd ribosomes, and small enigmatic genomes across a large radiation of phyla.</title>
        <authorList>
            <person name="Brown C.T."/>
            <person name="Hug L.A."/>
            <person name="Thomas B.C."/>
            <person name="Sharon I."/>
            <person name="Castelle C.J."/>
            <person name="Singh A."/>
            <person name="Wilkins M.J."/>
            <person name="Williams K.H."/>
            <person name="Banfield J.F."/>
        </authorList>
    </citation>
    <scope>NUCLEOTIDE SEQUENCE [LARGE SCALE GENOMIC DNA]</scope>
</reference>
<comment type="caution">
    <text evidence="10">The sequence shown here is derived from an EMBL/GenBank/DDBJ whole genome shotgun (WGS) entry which is preliminary data.</text>
</comment>
<dbReference type="Proteomes" id="UP000034107">
    <property type="component" value="Unassembled WGS sequence"/>
</dbReference>
<feature type="transmembrane region" description="Helical" evidence="8">
    <location>
        <begin position="351"/>
        <end position="374"/>
    </location>
</feature>
<evidence type="ECO:0000256" key="8">
    <source>
        <dbReference type="SAM" id="Phobius"/>
    </source>
</evidence>
<evidence type="ECO:0000256" key="3">
    <source>
        <dbReference type="ARBA" id="ARBA00022676"/>
    </source>
</evidence>
<dbReference type="GO" id="GO:0009103">
    <property type="term" value="P:lipopolysaccharide biosynthetic process"/>
    <property type="evidence" value="ECO:0007669"/>
    <property type="project" value="UniProtKB-ARBA"/>
</dbReference>
<evidence type="ECO:0000313" key="11">
    <source>
        <dbReference type="Proteomes" id="UP000034107"/>
    </source>
</evidence>
<evidence type="ECO:0000256" key="4">
    <source>
        <dbReference type="ARBA" id="ARBA00022679"/>
    </source>
</evidence>
<feature type="transmembrane region" description="Helical" evidence="8">
    <location>
        <begin position="444"/>
        <end position="464"/>
    </location>
</feature>
<gene>
    <name evidence="10" type="ORF">UX31_C0006G0072</name>
</gene>
<evidence type="ECO:0000256" key="5">
    <source>
        <dbReference type="ARBA" id="ARBA00022692"/>
    </source>
</evidence>
<name>A0A0G1RMM7_9BACT</name>
<dbReference type="GO" id="GO:0000030">
    <property type="term" value="F:mannosyltransferase activity"/>
    <property type="evidence" value="ECO:0007669"/>
    <property type="project" value="InterPro"/>
</dbReference>
<dbReference type="PANTHER" id="PTHR33908">
    <property type="entry name" value="MANNOSYLTRANSFERASE YKCB-RELATED"/>
    <property type="match status" value="1"/>
</dbReference>
<protein>
    <submittedName>
        <fullName evidence="10">Glycosyl transferase family 39</fullName>
    </submittedName>
</protein>
<dbReference type="InterPro" id="IPR038731">
    <property type="entry name" value="RgtA/B/C-like"/>
</dbReference>
<feature type="transmembrane region" description="Helical" evidence="8">
    <location>
        <begin position="386"/>
        <end position="405"/>
    </location>
</feature>
<dbReference type="GO" id="GO:0005886">
    <property type="term" value="C:plasma membrane"/>
    <property type="evidence" value="ECO:0007669"/>
    <property type="project" value="UniProtKB-SubCell"/>
</dbReference>
<keyword evidence="6 8" id="KW-1133">Transmembrane helix</keyword>
<comment type="subcellular location">
    <subcellularLocation>
        <location evidence="1">Cell membrane</location>
        <topology evidence="1">Multi-pass membrane protein</topology>
    </subcellularLocation>
</comment>
<feature type="transmembrane region" description="Helical" evidence="8">
    <location>
        <begin position="136"/>
        <end position="152"/>
    </location>
</feature>
<keyword evidence="7 8" id="KW-0472">Membrane</keyword>
<keyword evidence="2" id="KW-1003">Cell membrane</keyword>
<feature type="domain" description="Glycosyltransferase RgtA/B/C/D-like" evidence="9">
    <location>
        <begin position="110"/>
        <end position="233"/>
    </location>
</feature>
<dbReference type="AlphaFoldDB" id="A0A0G1RMM7"/>
<feature type="transmembrane region" description="Helical" evidence="8">
    <location>
        <begin position="158"/>
        <end position="175"/>
    </location>
</feature>
<keyword evidence="5 8" id="KW-0812">Transmembrane</keyword>
<sequence length="596" mass="67482">MRFASRIILALILVLSLGLMVFSSLRESAIMDELAHIPAGYSYLNSLDYHLNPEHPPLVKMAAGLPLLFLNLNFPTDTPAWSEKVNGQWDVGYEFLYQSGNDADQIIQWARTGPMVLTLILIIFVYIWSKELMGEWWALLPSVGVALSPHFLAHGHYVTTDIGAALGIVISIYYFNRYLISPNKKSLIIAGIAFGIAQLTKFSALILIGHMLLMAIIYALIRFNKSQHEFKHAFALVFTYLRRLFLIFIIGVLVIYPLYAIGSINYSPEKQLSDTQAIIGTDFENPPLSYLADATVWLSDKPILRPYAQYSLGMLMVLKRANWGNTLYFMGDVDRTGGPGYFPIIYALKETLPMLILAGLGIIFALFGMVRALFKRTPTLREYLDTNLHEFSAMLFVSIYVLYSLTSPLNIGLRHLIPILPLIYILATGVLRKHAQKDEYKKQLRSAMVVFLFVWQGAIALTAFPHYLPYFNDLVGTDNGWRYATDSNYDWGQDLKRLATFVEENNIQKIGVNYFGGGYPPYYMGDKAVPWYSNFGNPLESGIEWMAISVNELQNSIAPTAPGFTRDIESEYRWLKNPTSPDFRVGESIFVYKLSD</sequence>
<proteinExistence type="predicted"/>